<accession>A0ABT3CTK4</accession>
<name>A0ABT3CTK4_9BACT</name>
<protein>
    <recommendedName>
        <fullName evidence="3">Gliding motility-associated protein GldM C-terminal domain-containing protein</fullName>
    </recommendedName>
</protein>
<proteinExistence type="predicted"/>
<reference evidence="1 2" key="1">
    <citation type="submission" date="2022-10" db="EMBL/GenBank/DDBJ databases">
        <title>Comparative genomics and taxonomic characterization of three novel marine species of genus Reichenbachiella exhibiting antioxidant and polysaccharide degradation activities.</title>
        <authorList>
            <person name="Muhammad N."/>
            <person name="Lee Y.-J."/>
            <person name="Ko J."/>
            <person name="Kim S.-G."/>
        </authorList>
    </citation>
    <scope>NUCLEOTIDE SEQUENCE [LARGE SCALE GENOMIC DNA]</scope>
    <source>
        <strain evidence="1 2">ABR2-5</strain>
    </source>
</reference>
<organism evidence="1 2">
    <name type="scientific">Reichenbachiella ulvae</name>
    <dbReference type="NCBI Taxonomy" id="2980104"/>
    <lineage>
        <taxon>Bacteria</taxon>
        <taxon>Pseudomonadati</taxon>
        <taxon>Bacteroidota</taxon>
        <taxon>Cytophagia</taxon>
        <taxon>Cytophagales</taxon>
        <taxon>Reichenbachiellaceae</taxon>
        <taxon>Reichenbachiella</taxon>
    </lineage>
</organism>
<sequence length="234" mass="27304">MKFCQSIIILFLLFIPKKIYAQFGPSVDLTTDLYQEAIISFTNNESIKCDIQVYRLDTLHHSDRIKYRVSGKKRRVGIHKIKSIELGDSFYTCSYVEKYPRLCSLIVKGNTPVYVSFQLNLGLNTRIHNNVSPDYSNTNRMLVKDKGDHILSDFYVHKRGIYYKIEDHRYDYAQEGIEAALFKPERREHKYVLKSLRRIYPDCSLLDIDADDQPVFYKDIPQLVLQAEEACGGE</sequence>
<dbReference type="RefSeq" id="WP_264137867.1">
    <property type="nucleotide sequence ID" value="NZ_JAOYOD010000001.1"/>
</dbReference>
<dbReference type="Proteomes" id="UP001300692">
    <property type="component" value="Unassembled WGS sequence"/>
</dbReference>
<evidence type="ECO:0000313" key="1">
    <source>
        <dbReference type="EMBL" id="MCV9387040.1"/>
    </source>
</evidence>
<gene>
    <name evidence="1" type="ORF">N7U62_10220</name>
</gene>
<evidence type="ECO:0008006" key="3">
    <source>
        <dbReference type="Google" id="ProtNLM"/>
    </source>
</evidence>
<dbReference type="EMBL" id="JAOYOD010000001">
    <property type="protein sequence ID" value="MCV9387040.1"/>
    <property type="molecule type" value="Genomic_DNA"/>
</dbReference>
<comment type="caution">
    <text evidence="1">The sequence shown here is derived from an EMBL/GenBank/DDBJ whole genome shotgun (WGS) entry which is preliminary data.</text>
</comment>
<evidence type="ECO:0000313" key="2">
    <source>
        <dbReference type="Proteomes" id="UP001300692"/>
    </source>
</evidence>
<keyword evidence="2" id="KW-1185">Reference proteome</keyword>